<dbReference type="InterPro" id="IPR006143">
    <property type="entry name" value="RND_pump_MFP"/>
</dbReference>
<evidence type="ECO:0000256" key="3">
    <source>
        <dbReference type="SAM" id="SignalP"/>
    </source>
</evidence>
<dbReference type="PANTHER" id="PTHR30097">
    <property type="entry name" value="CATION EFFLUX SYSTEM PROTEIN CUSB"/>
    <property type="match status" value="1"/>
</dbReference>
<feature type="chain" id="PRO_5011957049" evidence="3">
    <location>
        <begin position="25"/>
        <end position="299"/>
    </location>
</feature>
<dbReference type="EMBL" id="FQUC01000002">
    <property type="protein sequence ID" value="SHE72976.1"/>
    <property type="molecule type" value="Genomic_DNA"/>
</dbReference>
<evidence type="ECO:0000256" key="2">
    <source>
        <dbReference type="ARBA" id="ARBA00022448"/>
    </source>
</evidence>
<reference evidence="7" key="1">
    <citation type="submission" date="2016-11" db="EMBL/GenBank/DDBJ databases">
        <authorList>
            <person name="Varghese N."/>
            <person name="Submissions S."/>
        </authorList>
    </citation>
    <scope>NUCLEOTIDE SEQUENCE [LARGE SCALE GENOMIC DNA]</scope>
    <source>
        <strain evidence="7">DSM 27370</strain>
    </source>
</reference>
<dbReference type="NCBIfam" id="TIGR01730">
    <property type="entry name" value="RND_mfp"/>
    <property type="match status" value="1"/>
</dbReference>
<feature type="domain" description="CzcB-like barrel-sandwich hybrid" evidence="5">
    <location>
        <begin position="74"/>
        <end position="218"/>
    </location>
</feature>
<dbReference type="Pfam" id="PF25954">
    <property type="entry name" value="Beta-barrel_RND_2"/>
    <property type="match status" value="1"/>
</dbReference>
<keyword evidence="7" id="KW-1185">Reference proteome</keyword>
<dbReference type="Pfam" id="PF25973">
    <property type="entry name" value="BSH_CzcB"/>
    <property type="match status" value="1"/>
</dbReference>
<dbReference type="InterPro" id="IPR051909">
    <property type="entry name" value="MFP_Cation_Efflux"/>
</dbReference>
<dbReference type="SUPFAM" id="SSF111369">
    <property type="entry name" value="HlyD-like secretion proteins"/>
    <property type="match status" value="1"/>
</dbReference>
<dbReference type="Gene3D" id="1.10.287.470">
    <property type="entry name" value="Helix hairpin bin"/>
    <property type="match status" value="1"/>
</dbReference>
<keyword evidence="2" id="KW-0813">Transport</keyword>
<dbReference type="PANTHER" id="PTHR30097:SF4">
    <property type="entry name" value="SLR6042 PROTEIN"/>
    <property type="match status" value="1"/>
</dbReference>
<proteinExistence type="inferred from homology"/>
<name>A0A1M4VVG9_9BACT</name>
<dbReference type="Gene3D" id="2.40.30.170">
    <property type="match status" value="1"/>
</dbReference>
<dbReference type="InterPro" id="IPR058647">
    <property type="entry name" value="BSH_CzcB-like"/>
</dbReference>
<feature type="signal peptide" evidence="3">
    <location>
        <begin position="1"/>
        <end position="24"/>
    </location>
</feature>
<dbReference type="STRING" id="1346286.SAMN05444362_10253"/>
<evidence type="ECO:0000256" key="1">
    <source>
        <dbReference type="ARBA" id="ARBA00009477"/>
    </source>
</evidence>
<dbReference type="GO" id="GO:0015679">
    <property type="term" value="P:plasma membrane copper ion transport"/>
    <property type="evidence" value="ECO:0007669"/>
    <property type="project" value="TreeGrafter"/>
</dbReference>
<dbReference type="GO" id="GO:0030313">
    <property type="term" value="C:cell envelope"/>
    <property type="evidence" value="ECO:0007669"/>
    <property type="project" value="TreeGrafter"/>
</dbReference>
<evidence type="ECO:0000313" key="6">
    <source>
        <dbReference type="EMBL" id="SHE72976.1"/>
    </source>
</evidence>
<comment type="similarity">
    <text evidence="1">Belongs to the membrane fusion protein (MFP) (TC 8.A.1) family.</text>
</comment>
<sequence length="299" mass="32727">MKMKYKLLPVICLILLACQSNEKATDNKALSTVKEEVVAETEEVADQDETAEKMVSPENVSLNGTIIVSPQNHASVTIMMGGTLRSISFLPGEYVNKGSVIAKLENPEFINLQQNYLESAAQLEFLETEYNRQKTLSEQEAASKKRFQESKADYLSMKSKKAAAAAQLRILGISPENIEKSGIIQSLLITAPISGYITGTKANLGKYINSGEAICEIVNKSQTMLCLTAYEKDLEYLSAGSPVTFRANSLGNIMFDATVISIGQEIDPVSRSLNVYAKVNNSNTGFRPGMYVTAQIKKK</sequence>
<protein>
    <submittedName>
        <fullName evidence="6">Membrane fusion protein, cobalt-zinc-cadmium efflux system</fullName>
    </submittedName>
</protein>
<dbReference type="Proteomes" id="UP000184480">
    <property type="component" value="Unassembled WGS sequence"/>
</dbReference>
<evidence type="ECO:0000313" key="7">
    <source>
        <dbReference type="Proteomes" id="UP000184480"/>
    </source>
</evidence>
<dbReference type="GO" id="GO:0060003">
    <property type="term" value="P:copper ion export"/>
    <property type="evidence" value="ECO:0007669"/>
    <property type="project" value="TreeGrafter"/>
</dbReference>
<dbReference type="AlphaFoldDB" id="A0A1M4VVG9"/>
<organism evidence="6 7">
    <name type="scientific">Dysgonomonas macrotermitis</name>
    <dbReference type="NCBI Taxonomy" id="1346286"/>
    <lineage>
        <taxon>Bacteria</taxon>
        <taxon>Pseudomonadati</taxon>
        <taxon>Bacteroidota</taxon>
        <taxon>Bacteroidia</taxon>
        <taxon>Bacteroidales</taxon>
        <taxon>Dysgonomonadaceae</taxon>
        <taxon>Dysgonomonas</taxon>
    </lineage>
</organism>
<gene>
    <name evidence="6" type="ORF">SAMN05444362_10253</name>
</gene>
<dbReference type="PROSITE" id="PS51257">
    <property type="entry name" value="PROKAR_LIPOPROTEIN"/>
    <property type="match status" value="1"/>
</dbReference>
<dbReference type="GO" id="GO:0022857">
    <property type="term" value="F:transmembrane transporter activity"/>
    <property type="evidence" value="ECO:0007669"/>
    <property type="project" value="InterPro"/>
</dbReference>
<accession>A0A1M4VVG9</accession>
<dbReference type="InterPro" id="IPR058792">
    <property type="entry name" value="Beta-barrel_RND_2"/>
</dbReference>
<keyword evidence="3" id="KW-0732">Signal</keyword>
<evidence type="ECO:0000259" key="5">
    <source>
        <dbReference type="Pfam" id="PF25973"/>
    </source>
</evidence>
<evidence type="ECO:0000259" key="4">
    <source>
        <dbReference type="Pfam" id="PF25954"/>
    </source>
</evidence>
<dbReference type="GO" id="GO:0016020">
    <property type="term" value="C:membrane"/>
    <property type="evidence" value="ECO:0007669"/>
    <property type="project" value="InterPro"/>
</dbReference>
<feature type="domain" description="CusB-like beta-barrel" evidence="4">
    <location>
        <begin position="229"/>
        <end position="298"/>
    </location>
</feature>